<keyword evidence="12" id="KW-1185">Reference proteome</keyword>
<keyword evidence="3" id="KW-1003">Cell membrane</keyword>
<evidence type="ECO:0000256" key="10">
    <source>
        <dbReference type="SAM" id="Coils"/>
    </source>
</evidence>
<protein>
    <submittedName>
        <fullName evidence="11">Uncharacterized protein</fullName>
    </submittedName>
</protein>
<reference evidence="11" key="1">
    <citation type="submission" date="2023-07" db="EMBL/GenBank/DDBJ databases">
        <authorList>
            <person name="Stuckert A."/>
        </authorList>
    </citation>
    <scope>NUCLEOTIDE SEQUENCE</scope>
</reference>
<comment type="caution">
    <text evidence="11">The sequence shown here is derived from an EMBL/GenBank/DDBJ whole genome shotgun (WGS) entry which is preliminary data.</text>
</comment>
<name>A0ABN9M6J8_9NEOB</name>
<proteinExistence type="predicted"/>
<sequence length="414" mass="47743">MYGLSRFPAVTRRIPCVVHFLWAKEQVQSSALNKYVCETQQQIIQGVLIRLSGLSEDCNKLALQRHKFLLRSVLRTITLRNMAMATLTQMRMSRKIVIVQELKEQHSLEKCKWHLQDEEQWHTQKDMEAHIIEEELKLEEETWQARNDFQQQLLLDLTDADNGIRQHMERTIGQMLIHHAQQEAAKTMMEDNSEFKERLVEAAAESVYVTSSSLNGVVQGYNQSTEQILKDHEKEKSKQLKKIKEDASKLRSDYKITKTKPKKKLPEPSSSYDLHERLIYQQKQLLEKLRLFQKIRLDSLRQKKSVLHLVQGQLENKLKDAEQEFVAELASLARIRLTDNNSSVNRNVPSGTSGAVCKRNVTSADHSIKVCIPKRRSFPSELCHAPKQWFPLTNGVSAYSGQIAQQLLGSKFSG</sequence>
<evidence type="ECO:0000256" key="5">
    <source>
        <dbReference type="ARBA" id="ARBA00022692"/>
    </source>
</evidence>
<dbReference type="PANTHER" id="PTHR16795">
    <property type="entry name" value="LIMBIN/ELLIS-VAN CREVELD PROTEIN"/>
    <property type="match status" value="1"/>
</dbReference>
<evidence type="ECO:0000256" key="8">
    <source>
        <dbReference type="ARBA" id="ARBA00023212"/>
    </source>
</evidence>
<keyword evidence="4" id="KW-0963">Cytoplasm</keyword>
<evidence type="ECO:0000256" key="9">
    <source>
        <dbReference type="ARBA" id="ARBA00023273"/>
    </source>
</evidence>
<evidence type="ECO:0000313" key="12">
    <source>
        <dbReference type="Proteomes" id="UP001176940"/>
    </source>
</evidence>
<keyword evidence="8" id="KW-0206">Cytoskeleton</keyword>
<keyword evidence="10" id="KW-0175">Coiled coil</keyword>
<dbReference type="EMBL" id="CAUEEQ010044371">
    <property type="protein sequence ID" value="CAJ0957899.1"/>
    <property type="molecule type" value="Genomic_DNA"/>
</dbReference>
<keyword evidence="5" id="KW-0812">Transmembrane</keyword>
<evidence type="ECO:0000256" key="7">
    <source>
        <dbReference type="ARBA" id="ARBA00023136"/>
    </source>
</evidence>
<dbReference type="PANTHER" id="PTHR16795:SF13">
    <property type="entry name" value="EVC COMPLEX MEMBER EVC"/>
    <property type="match status" value="1"/>
</dbReference>
<keyword evidence="9" id="KW-0966">Cell projection</keyword>
<keyword evidence="6" id="KW-1133">Transmembrane helix</keyword>
<dbReference type="InterPro" id="IPR026501">
    <property type="entry name" value="Limbin/EVC"/>
</dbReference>
<evidence type="ECO:0000256" key="4">
    <source>
        <dbReference type="ARBA" id="ARBA00022490"/>
    </source>
</evidence>
<dbReference type="Proteomes" id="UP001176940">
    <property type="component" value="Unassembled WGS sequence"/>
</dbReference>
<keyword evidence="7" id="KW-0472">Membrane</keyword>
<evidence type="ECO:0000256" key="2">
    <source>
        <dbReference type="ARBA" id="ARBA00004162"/>
    </source>
</evidence>
<evidence type="ECO:0000313" key="11">
    <source>
        <dbReference type="EMBL" id="CAJ0957899.1"/>
    </source>
</evidence>
<comment type="subcellular location">
    <subcellularLocation>
        <location evidence="2">Cell membrane</location>
        <topology evidence="2">Single-pass membrane protein</topology>
    </subcellularLocation>
    <subcellularLocation>
        <location evidence="1">Cytoplasm</location>
        <location evidence="1">Cytoskeleton</location>
        <location evidence="1">Cilium basal body</location>
    </subcellularLocation>
</comment>
<gene>
    <name evidence="11" type="ORF">RIMI_LOCUS16106497</name>
</gene>
<organism evidence="11 12">
    <name type="scientific">Ranitomeya imitator</name>
    <name type="common">mimic poison frog</name>
    <dbReference type="NCBI Taxonomy" id="111125"/>
    <lineage>
        <taxon>Eukaryota</taxon>
        <taxon>Metazoa</taxon>
        <taxon>Chordata</taxon>
        <taxon>Craniata</taxon>
        <taxon>Vertebrata</taxon>
        <taxon>Euteleostomi</taxon>
        <taxon>Amphibia</taxon>
        <taxon>Batrachia</taxon>
        <taxon>Anura</taxon>
        <taxon>Neobatrachia</taxon>
        <taxon>Hyloidea</taxon>
        <taxon>Dendrobatidae</taxon>
        <taxon>Dendrobatinae</taxon>
        <taxon>Ranitomeya</taxon>
    </lineage>
</organism>
<evidence type="ECO:0000256" key="3">
    <source>
        <dbReference type="ARBA" id="ARBA00022475"/>
    </source>
</evidence>
<accession>A0ABN9M6J8</accession>
<feature type="coiled-coil region" evidence="10">
    <location>
        <begin position="222"/>
        <end position="253"/>
    </location>
</feature>
<evidence type="ECO:0000256" key="1">
    <source>
        <dbReference type="ARBA" id="ARBA00004120"/>
    </source>
</evidence>
<evidence type="ECO:0000256" key="6">
    <source>
        <dbReference type="ARBA" id="ARBA00022989"/>
    </source>
</evidence>